<sequence length="115" mass="13147">MHLFETGLRTMFLCFLIDEEKNKGGHMKASRRLAKIIGETKVSRQEIVDRSRGHRGDFVDARQRKVWAQEEAIPEQFATNMSIDFKHAPAQTATEVDPKDVNFEGITGDERDLIS</sequence>
<evidence type="ECO:0000313" key="2">
    <source>
        <dbReference type="EMBL" id="ETO23839.1"/>
    </source>
</evidence>
<organism evidence="2 3">
    <name type="scientific">Reticulomyxa filosa</name>
    <dbReference type="NCBI Taxonomy" id="46433"/>
    <lineage>
        <taxon>Eukaryota</taxon>
        <taxon>Sar</taxon>
        <taxon>Rhizaria</taxon>
        <taxon>Retaria</taxon>
        <taxon>Foraminifera</taxon>
        <taxon>Monothalamids</taxon>
        <taxon>Reticulomyxidae</taxon>
        <taxon>Reticulomyxa</taxon>
    </lineage>
</organism>
<dbReference type="EMBL" id="ASPP01009673">
    <property type="protein sequence ID" value="ETO23839.1"/>
    <property type="molecule type" value="Genomic_DNA"/>
</dbReference>
<feature type="region of interest" description="Disordered" evidence="1">
    <location>
        <begin position="90"/>
        <end position="115"/>
    </location>
</feature>
<dbReference type="Proteomes" id="UP000023152">
    <property type="component" value="Unassembled WGS sequence"/>
</dbReference>
<reference evidence="2 3" key="1">
    <citation type="journal article" date="2013" name="Curr. Biol.">
        <title>The Genome of the Foraminiferan Reticulomyxa filosa.</title>
        <authorList>
            <person name="Glockner G."/>
            <person name="Hulsmann N."/>
            <person name="Schleicher M."/>
            <person name="Noegel A.A."/>
            <person name="Eichinger L."/>
            <person name="Gallinger C."/>
            <person name="Pawlowski J."/>
            <person name="Sierra R."/>
            <person name="Euteneuer U."/>
            <person name="Pillet L."/>
            <person name="Moustafa A."/>
            <person name="Platzer M."/>
            <person name="Groth M."/>
            <person name="Szafranski K."/>
            <person name="Schliwa M."/>
        </authorList>
    </citation>
    <scope>NUCLEOTIDE SEQUENCE [LARGE SCALE GENOMIC DNA]</scope>
</reference>
<keyword evidence="3" id="KW-1185">Reference proteome</keyword>
<name>X6NDJ9_RETFI</name>
<evidence type="ECO:0000256" key="1">
    <source>
        <dbReference type="SAM" id="MobiDB-lite"/>
    </source>
</evidence>
<feature type="compositionally biased region" description="Basic and acidic residues" evidence="1">
    <location>
        <begin position="96"/>
        <end position="115"/>
    </location>
</feature>
<comment type="caution">
    <text evidence="2">The sequence shown here is derived from an EMBL/GenBank/DDBJ whole genome shotgun (WGS) entry which is preliminary data.</text>
</comment>
<accession>X6NDJ9</accession>
<protein>
    <submittedName>
        <fullName evidence="2">Uncharacterized protein</fullName>
    </submittedName>
</protein>
<evidence type="ECO:0000313" key="3">
    <source>
        <dbReference type="Proteomes" id="UP000023152"/>
    </source>
</evidence>
<dbReference type="AlphaFoldDB" id="X6NDJ9"/>
<gene>
    <name evidence="2" type="ORF">RFI_13333</name>
</gene>
<proteinExistence type="predicted"/>